<accession>X0VR16</accession>
<feature type="non-terminal residue" evidence="1">
    <location>
        <position position="272"/>
    </location>
</feature>
<name>X0VR16_9ZZZZ</name>
<protein>
    <submittedName>
        <fullName evidence="1">Uncharacterized protein</fullName>
    </submittedName>
</protein>
<proteinExistence type="predicted"/>
<feature type="non-terminal residue" evidence="1">
    <location>
        <position position="1"/>
    </location>
</feature>
<dbReference type="AlphaFoldDB" id="X0VR16"/>
<sequence>GLIYEGGGGGSGSTTFTFAGLDPDFMYDIALYGDRTAGADGVERFTLIGADGATNTSSTGIIDPFTTDMQTRPNATDGYVVRWSDIEAGDDGIITIDIDPEVTSANNIAYLSAVRLEGVGFSEPEPVLAVPIAGVDFENAGNTAYDNTPDDLDPADGISVSAGWTTAGGASGVINDNNANNAGTTSGSFVSKLNGGTSGAMPATTPDDYYSWSITIPADVTLDLSDITFDIRAGTGSTSRWGMFNTSLDGGDTGGTPLWSLAPLPGRDVTPD</sequence>
<dbReference type="EMBL" id="BARS01021083">
    <property type="protein sequence ID" value="GAG13587.1"/>
    <property type="molecule type" value="Genomic_DNA"/>
</dbReference>
<gene>
    <name evidence="1" type="ORF">S01H1_33912</name>
</gene>
<comment type="caution">
    <text evidence="1">The sequence shown here is derived from an EMBL/GenBank/DDBJ whole genome shotgun (WGS) entry which is preliminary data.</text>
</comment>
<organism evidence="1">
    <name type="scientific">marine sediment metagenome</name>
    <dbReference type="NCBI Taxonomy" id="412755"/>
    <lineage>
        <taxon>unclassified sequences</taxon>
        <taxon>metagenomes</taxon>
        <taxon>ecological metagenomes</taxon>
    </lineage>
</organism>
<evidence type="ECO:0000313" key="1">
    <source>
        <dbReference type="EMBL" id="GAG13587.1"/>
    </source>
</evidence>
<reference evidence="1" key="1">
    <citation type="journal article" date="2014" name="Front. Microbiol.">
        <title>High frequency of phylogenetically diverse reductive dehalogenase-homologous genes in deep subseafloor sedimentary metagenomes.</title>
        <authorList>
            <person name="Kawai M."/>
            <person name="Futagami T."/>
            <person name="Toyoda A."/>
            <person name="Takaki Y."/>
            <person name="Nishi S."/>
            <person name="Hori S."/>
            <person name="Arai W."/>
            <person name="Tsubouchi T."/>
            <person name="Morono Y."/>
            <person name="Uchiyama I."/>
            <person name="Ito T."/>
            <person name="Fujiyama A."/>
            <person name="Inagaki F."/>
            <person name="Takami H."/>
        </authorList>
    </citation>
    <scope>NUCLEOTIDE SEQUENCE</scope>
    <source>
        <strain evidence="1">Expedition CK06-06</strain>
    </source>
</reference>